<dbReference type="RefSeq" id="WP_345361887.1">
    <property type="nucleotide sequence ID" value="NZ_BAABII010000006.1"/>
</dbReference>
<dbReference type="InterPro" id="IPR036188">
    <property type="entry name" value="FAD/NAD-bd_sf"/>
</dbReference>
<keyword evidence="3" id="KW-0560">Oxidoreductase</keyword>
<dbReference type="Proteomes" id="UP001564626">
    <property type="component" value="Unassembled WGS sequence"/>
</dbReference>
<sequence>MGVTAVVLGGGLAGMLVASVLAERGPVVVVERDRYPAEAVERKGVPQAHHGHLLLPGGVRRLDALLPGLVDELLARGAQRLGLPEDVVSLSAQGWAPRFPAVQHALSCSRALLDHAVRTRVLADERISVRTGTDAEELRGDAARVGGVLVRDRETRRAAELPAELVVDATGRGSRTPRWLTALGVPPVPEERVDPGLAYATRLFRAPEDAPEHFPNVSVQASPGTGRPGRAGVLFPIEDRRWLITLSGTRGGEPPADADGFAAFARALPHPVLGELIARADPLGPVRGYRNTANHRRRYERTRLPSGFLVVGDAVGSTNPTYGQGMSVTAAQVVALRDALREHGGDTRRVQRAITAQGRTSWSAAAGQDVLYPEVLGRRPGRADVLRHRFGRRLERAGARDPEVFARLLRGHTLTGSPAAVLHPRVLRALLRDAPARSSAEPPFTEAERAVLGNLEEDRT</sequence>
<dbReference type="EMBL" id="JBGEHV010000005">
    <property type="protein sequence ID" value="MEY8038685.1"/>
    <property type="molecule type" value="Genomic_DNA"/>
</dbReference>
<name>A0ABV4CC53_9PSEU</name>
<dbReference type="Gene3D" id="3.50.50.60">
    <property type="entry name" value="FAD/NAD(P)-binding domain"/>
    <property type="match status" value="1"/>
</dbReference>
<accession>A0ABV4CC53</accession>
<feature type="region of interest" description="Disordered" evidence="1">
    <location>
        <begin position="435"/>
        <end position="460"/>
    </location>
</feature>
<comment type="caution">
    <text evidence="3">The sequence shown here is derived from an EMBL/GenBank/DDBJ whole genome shotgun (WGS) entry which is preliminary data.</text>
</comment>
<dbReference type="PANTHER" id="PTHR43422:SF3">
    <property type="entry name" value="THIAMINE THIAZOLE SYNTHASE"/>
    <property type="match status" value="1"/>
</dbReference>
<keyword evidence="4" id="KW-1185">Reference proteome</keyword>
<dbReference type="PANTHER" id="PTHR43422">
    <property type="entry name" value="THIAMINE THIAZOLE SYNTHASE"/>
    <property type="match status" value="1"/>
</dbReference>
<dbReference type="PRINTS" id="PR00420">
    <property type="entry name" value="RNGMNOXGNASE"/>
</dbReference>
<reference evidence="3 4" key="1">
    <citation type="submission" date="2024-08" db="EMBL/GenBank/DDBJ databases">
        <title>Genome mining of Saccharopolyspora cebuensis PGLac3 from Nigerian medicinal plant.</title>
        <authorList>
            <person name="Ezeobiora C.E."/>
            <person name="Igbokwe N.H."/>
            <person name="Amin D.H."/>
            <person name="Mendie U.E."/>
        </authorList>
    </citation>
    <scope>NUCLEOTIDE SEQUENCE [LARGE SCALE GENOMIC DNA]</scope>
    <source>
        <strain evidence="3 4">PGLac3</strain>
    </source>
</reference>
<proteinExistence type="predicted"/>
<feature type="domain" description="FAD-binding" evidence="2">
    <location>
        <begin position="4"/>
        <end position="342"/>
    </location>
</feature>
<dbReference type="GO" id="GO:0016491">
    <property type="term" value="F:oxidoreductase activity"/>
    <property type="evidence" value="ECO:0007669"/>
    <property type="project" value="UniProtKB-KW"/>
</dbReference>
<dbReference type="Pfam" id="PF01494">
    <property type="entry name" value="FAD_binding_3"/>
    <property type="match status" value="1"/>
</dbReference>
<evidence type="ECO:0000313" key="3">
    <source>
        <dbReference type="EMBL" id="MEY8038685.1"/>
    </source>
</evidence>
<dbReference type="EC" id="1.-.-.-" evidence="3"/>
<evidence type="ECO:0000313" key="4">
    <source>
        <dbReference type="Proteomes" id="UP001564626"/>
    </source>
</evidence>
<evidence type="ECO:0000259" key="2">
    <source>
        <dbReference type="Pfam" id="PF01494"/>
    </source>
</evidence>
<organism evidence="3 4">
    <name type="scientific">Saccharopolyspora cebuensis</name>
    <dbReference type="NCBI Taxonomy" id="418759"/>
    <lineage>
        <taxon>Bacteria</taxon>
        <taxon>Bacillati</taxon>
        <taxon>Actinomycetota</taxon>
        <taxon>Actinomycetes</taxon>
        <taxon>Pseudonocardiales</taxon>
        <taxon>Pseudonocardiaceae</taxon>
        <taxon>Saccharopolyspora</taxon>
    </lineage>
</organism>
<protein>
    <submittedName>
        <fullName evidence="3">NAD(P)/FAD-dependent oxidoreductase</fullName>
        <ecNumber evidence="3">1.-.-.-</ecNumber>
    </submittedName>
</protein>
<evidence type="ECO:0000256" key="1">
    <source>
        <dbReference type="SAM" id="MobiDB-lite"/>
    </source>
</evidence>
<dbReference type="InterPro" id="IPR002938">
    <property type="entry name" value="FAD-bd"/>
</dbReference>
<dbReference type="SUPFAM" id="SSF51905">
    <property type="entry name" value="FAD/NAD(P)-binding domain"/>
    <property type="match status" value="1"/>
</dbReference>
<gene>
    <name evidence="3" type="ORF">AB8O55_04690</name>
</gene>